<reference evidence="1 2" key="1">
    <citation type="submission" date="2017-04" db="EMBL/GenBank/DDBJ databases">
        <authorList>
            <person name="Afonso C.L."/>
            <person name="Miller P.J."/>
            <person name="Scott M.A."/>
            <person name="Spackman E."/>
            <person name="Goraichik I."/>
            <person name="Dimitrov K.M."/>
            <person name="Suarez D.L."/>
            <person name="Swayne D.E."/>
        </authorList>
    </citation>
    <scope>NUCLEOTIDE SEQUENCE [LARGE SCALE GENOMIC DNA]</scope>
    <source>
        <strain evidence="2">XA(T)</strain>
    </source>
</reference>
<keyword evidence="1" id="KW-0418">Kinase</keyword>
<dbReference type="GO" id="GO:0016301">
    <property type="term" value="F:kinase activity"/>
    <property type="evidence" value="ECO:0007669"/>
    <property type="project" value="UniProtKB-KW"/>
</dbReference>
<dbReference type="Proteomes" id="UP000192775">
    <property type="component" value="Chromosome"/>
</dbReference>
<dbReference type="EMBL" id="CP020715">
    <property type="protein sequence ID" value="ARJ06906.1"/>
    <property type="molecule type" value="Genomic_DNA"/>
</dbReference>
<evidence type="ECO:0000313" key="1">
    <source>
        <dbReference type="EMBL" id="ARJ06906.1"/>
    </source>
</evidence>
<dbReference type="STRING" id="1619308.B5808_17990"/>
<dbReference type="Gene3D" id="3.40.50.300">
    <property type="entry name" value="P-loop containing nucleotide triphosphate hydrolases"/>
    <property type="match status" value="2"/>
</dbReference>
<accession>A0A1X9LNY7</accession>
<evidence type="ECO:0000313" key="2">
    <source>
        <dbReference type="Proteomes" id="UP000192775"/>
    </source>
</evidence>
<dbReference type="RefSeq" id="WP_085021044.1">
    <property type="nucleotide sequence ID" value="NZ_BMHD01000001.1"/>
</dbReference>
<keyword evidence="2" id="KW-1185">Reference proteome</keyword>
<dbReference type="SUPFAM" id="SSF52540">
    <property type="entry name" value="P-loop containing nucleoside triphosphate hydrolases"/>
    <property type="match status" value="1"/>
</dbReference>
<proteinExistence type="predicted"/>
<gene>
    <name evidence="1" type="ORF">B5808_17990</name>
</gene>
<organism evidence="1 2">
    <name type="scientific">Cnuibacter physcomitrellae</name>
    <dbReference type="NCBI Taxonomy" id="1619308"/>
    <lineage>
        <taxon>Bacteria</taxon>
        <taxon>Bacillati</taxon>
        <taxon>Actinomycetota</taxon>
        <taxon>Actinomycetes</taxon>
        <taxon>Micrococcales</taxon>
        <taxon>Microbacteriaceae</taxon>
        <taxon>Cnuibacter</taxon>
    </lineage>
</organism>
<dbReference type="PANTHER" id="PTHR10285">
    <property type="entry name" value="URIDINE KINASE"/>
    <property type="match status" value="1"/>
</dbReference>
<dbReference type="KEGG" id="cphy:B5808_17990"/>
<dbReference type="AlphaFoldDB" id="A0A1X9LNY7"/>
<dbReference type="NCBIfam" id="NF006743">
    <property type="entry name" value="PRK09270.1-2"/>
    <property type="match status" value="1"/>
</dbReference>
<dbReference type="InterPro" id="IPR027417">
    <property type="entry name" value="P-loop_NTPase"/>
</dbReference>
<name>A0A1X9LNY7_9MICO</name>
<keyword evidence="1" id="KW-0808">Transferase</keyword>
<protein>
    <submittedName>
        <fullName evidence="1">Nucleoside/nucleotide kinase family protein</fullName>
    </submittedName>
</protein>
<sequence length="226" mass="24007">MPEPEAPSAALTLDSLAERALALVPAGGGRAVLGIAGSPGAGKSTLAAALARHVNDLQGAAAFAAPLPMDGYHLAESTLRGLGRLDRKGAIDTFDGWGFVSLLSRLREETGHTVYAPSFDRRVEEPIAGEHAVEPETRLVIVEGNYLLADVEPWSRVKGLLDEAWFCETPVSERERRLVARHELGGRSHEAAVDWAHNVDGRNALLIEATAARADLVISGQLPALS</sequence>